<proteinExistence type="predicted"/>
<organism evidence="2 3">
    <name type="scientific">Sinisalibacter lacisalsi</name>
    <dbReference type="NCBI Taxonomy" id="1526570"/>
    <lineage>
        <taxon>Bacteria</taxon>
        <taxon>Pseudomonadati</taxon>
        <taxon>Pseudomonadota</taxon>
        <taxon>Alphaproteobacteria</taxon>
        <taxon>Rhodobacterales</taxon>
        <taxon>Roseobacteraceae</taxon>
        <taxon>Sinisalibacter</taxon>
    </lineage>
</organism>
<comment type="caution">
    <text evidence="2">The sequence shown here is derived from an EMBL/GenBank/DDBJ whole genome shotgun (WGS) entry which is preliminary data.</text>
</comment>
<keyword evidence="1" id="KW-0732">Signal</keyword>
<keyword evidence="3" id="KW-1185">Reference proteome</keyword>
<name>A0ABQ1QNG1_9RHOB</name>
<sequence length="102" mass="10843">MIAATRLLPILLFVGLLAGCDSPSPQFMRGEKFEAEVDGSRFTIWRQGDAVEIYRTSPEVLPRMSAVFAKAEVAVRQTTGCAIASGSFKGDAALMTAGLDCG</sequence>
<dbReference type="Proteomes" id="UP000617355">
    <property type="component" value="Unassembled WGS sequence"/>
</dbReference>
<evidence type="ECO:0008006" key="4">
    <source>
        <dbReference type="Google" id="ProtNLM"/>
    </source>
</evidence>
<reference evidence="3" key="1">
    <citation type="journal article" date="2019" name="Int. J. Syst. Evol. Microbiol.">
        <title>The Global Catalogue of Microorganisms (GCM) 10K type strain sequencing project: providing services to taxonomists for standard genome sequencing and annotation.</title>
        <authorList>
            <consortium name="The Broad Institute Genomics Platform"/>
            <consortium name="The Broad Institute Genome Sequencing Center for Infectious Disease"/>
            <person name="Wu L."/>
            <person name="Ma J."/>
        </authorList>
    </citation>
    <scope>NUCLEOTIDE SEQUENCE [LARGE SCALE GENOMIC DNA]</scope>
    <source>
        <strain evidence="3">CGMCC 1.12922</strain>
    </source>
</reference>
<accession>A0ABQ1QNG1</accession>
<dbReference type="PROSITE" id="PS51257">
    <property type="entry name" value="PROKAR_LIPOPROTEIN"/>
    <property type="match status" value="1"/>
</dbReference>
<evidence type="ECO:0000313" key="2">
    <source>
        <dbReference type="EMBL" id="GGD36612.1"/>
    </source>
</evidence>
<dbReference type="EMBL" id="BMGI01000003">
    <property type="protein sequence ID" value="GGD36612.1"/>
    <property type="molecule type" value="Genomic_DNA"/>
</dbReference>
<evidence type="ECO:0000256" key="1">
    <source>
        <dbReference type="SAM" id="SignalP"/>
    </source>
</evidence>
<dbReference type="RefSeq" id="WP_188527564.1">
    <property type="nucleotide sequence ID" value="NZ_BMGI01000003.1"/>
</dbReference>
<evidence type="ECO:0000313" key="3">
    <source>
        <dbReference type="Proteomes" id="UP000617355"/>
    </source>
</evidence>
<gene>
    <name evidence="2" type="ORF">GCM10011358_20550</name>
</gene>
<protein>
    <recommendedName>
        <fullName evidence="4">Lipoprotein</fullName>
    </recommendedName>
</protein>
<feature type="signal peptide" evidence="1">
    <location>
        <begin position="1"/>
        <end position="18"/>
    </location>
</feature>
<feature type="chain" id="PRO_5047085368" description="Lipoprotein" evidence="1">
    <location>
        <begin position="19"/>
        <end position="102"/>
    </location>
</feature>